<evidence type="ECO:0000313" key="3">
    <source>
        <dbReference type="Proteomes" id="UP000037069"/>
    </source>
</evidence>
<dbReference type="Proteomes" id="UP000037069">
    <property type="component" value="Unassembled WGS sequence"/>
</dbReference>
<dbReference type="PANTHER" id="PTHR28108">
    <property type="entry name" value="SWR1-COMPLEX PROTEIN 3"/>
    <property type="match status" value="1"/>
</dbReference>
<reference evidence="2 3" key="1">
    <citation type="journal article" date="2015" name="Nat. Commun.">
        <title>Lucilia cuprina genome unlocks parasitic fly biology to underpin future interventions.</title>
        <authorList>
            <person name="Anstead C.A."/>
            <person name="Korhonen P.K."/>
            <person name="Young N.D."/>
            <person name="Hall R.S."/>
            <person name="Jex A.R."/>
            <person name="Murali S.C."/>
            <person name="Hughes D.S."/>
            <person name="Lee S.F."/>
            <person name="Perry T."/>
            <person name="Stroehlein A.J."/>
            <person name="Ansell B.R."/>
            <person name="Breugelmans B."/>
            <person name="Hofmann A."/>
            <person name="Qu J."/>
            <person name="Dugan S."/>
            <person name="Lee S.L."/>
            <person name="Chao H."/>
            <person name="Dinh H."/>
            <person name="Han Y."/>
            <person name="Doddapaneni H.V."/>
            <person name="Worley K.C."/>
            <person name="Muzny D.M."/>
            <person name="Ioannidis P."/>
            <person name="Waterhouse R.M."/>
            <person name="Zdobnov E.M."/>
            <person name="James P.J."/>
            <person name="Bagnall N.H."/>
            <person name="Kotze A.C."/>
            <person name="Gibbs R.A."/>
            <person name="Richards S."/>
            <person name="Batterham P."/>
            <person name="Gasser R.B."/>
        </authorList>
    </citation>
    <scope>NUCLEOTIDE SEQUENCE [LARGE SCALE GENOMIC DNA]</scope>
    <source>
        <strain evidence="2 3">LS</strain>
        <tissue evidence="2">Full body</tissue>
    </source>
</reference>
<dbReference type="InterPro" id="IPR037651">
    <property type="entry name" value="Swc3"/>
</dbReference>
<name>A0A0L0CMQ4_LUCCU</name>
<dbReference type="PANTHER" id="PTHR28108:SF1">
    <property type="entry name" value="SWR1-COMPLEX PROTEIN 3"/>
    <property type="match status" value="1"/>
</dbReference>
<protein>
    <recommendedName>
        <fullName evidence="1">Swc3 C-terminal domain-containing protein</fullName>
    </recommendedName>
</protein>
<dbReference type="EMBL" id="JRES01000283">
    <property type="protein sequence ID" value="KNC32724.1"/>
    <property type="molecule type" value="Genomic_DNA"/>
</dbReference>
<gene>
    <name evidence="2" type="ORF">FF38_13799</name>
</gene>
<comment type="caution">
    <text evidence="2">The sequence shown here is derived from an EMBL/GenBank/DDBJ whole genome shotgun (WGS) entry which is preliminary data.</text>
</comment>
<dbReference type="InterPro" id="IPR058986">
    <property type="entry name" value="Swc3_C"/>
</dbReference>
<dbReference type="GO" id="GO:0140849">
    <property type="term" value="F:ATP-dependent H2AZ histone chaperone activity"/>
    <property type="evidence" value="ECO:0007669"/>
    <property type="project" value="InterPro"/>
</dbReference>
<dbReference type="GO" id="GO:0000812">
    <property type="term" value="C:Swr1 complex"/>
    <property type="evidence" value="ECO:0007669"/>
    <property type="project" value="InterPro"/>
</dbReference>
<dbReference type="AlphaFoldDB" id="A0A0L0CMQ4"/>
<evidence type="ECO:0000259" key="1">
    <source>
        <dbReference type="Pfam" id="PF26242"/>
    </source>
</evidence>
<keyword evidence="3" id="KW-1185">Reference proteome</keyword>
<sequence length="156" mass="18522">MSQQTTTRYKQPKQSQSILPPKYTSRAIMLAIEFDENPNDRFYLPKHSILEYIDSTHEVLWSFIHLNDNIYTPVTFKFGGIPRGVYEIMAKCIRPKDIVQYKMKQVLSQYKRSEYMNIWFQIEKQDEILIDLIRKEQLQISTAEAQVHKKGFISVD</sequence>
<proteinExistence type="predicted"/>
<feature type="domain" description="Swc3 C-terminal" evidence="1">
    <location>
        <begin position="68"/>
        <end position="127"/>
    </location>
</feature>
<evidence type="ECO:0000313" key="2">
    <source>
        <dbReference type="EMBL" id="KNC32724.1"/>
    </source>
</evidence>
<accession>A0A0L0CMQ4</accession>
<feature type="domain" description="Swc3 C-terminal" evidence="1">
    <location>
        <begin position="22"/>
        <end position="66"/>
    </location>
</feature>
<dbReference type="Pfam" id="PF26242">
    <property type="entry name" value="Swc3_C"/>
    <property type="match status" value="2"/>
</dbReference>
<organism evidence="2 3">
    <name type="scientific">Lucilia cuprina</name>
    <name type="common">Green bottle fly</name>
    <name type="synonym">Australian sheep blowfly</name>
    <dbReference type="NCBI Taxonomy" id="7375"/>
    <lineage>
        <taxon>Eukaryota</taxon>
        <taxon>Metazoa</taxon>
        <taxon>Ecdysozoa</taxon>
        <taxon>Arthropoda</taxon>
        <taxon>Hexapoda</taxon>
        <taxon>Insecta</taxon>
        <taxon>Pterygota</taxon>
        <taxon>Neoptera</taxon>
        <taxon>Endopterygota</taxon>
        <taxon>Diptera</taxon>
        <taxon>Brachycera</taxon>
        <taxon>Muscomorpha</taxon>
        <taxon>Oestroidea</taxon>
        <taxon>Calliphoridae</taxon>
        <taxon>Luciliinae</taxon>
        <taxon>Lucilia</taxon>
    </lineage>
</organism>